<gene>
    <name evidence="7" type="ORF">SISNIDRAFT_441169</name>
</gene>
<keyword evidence="8" id="KW-1185">Reference proteome</keyword>
<dbReference type="PANTHER" id="PTHR12945:SF0">
    <property type="entry name" value="TRNA (ADENINE(58)-N(1))-METHYLTRANSFERASE NON-CATALYTIC SUBUNIT TRM6"/>
    <property type="match status" value="1"/>
</dbReference>
<comment type="similarity">
    <text evidence="2">Belongs to the TRM6/GCD10 family.</text>
</comment>
<comment type="subcellular location">
    <subcellularLocation>
        <location evidence="1">Nucleus</location>
    </subcellularLocation>
</comment>
<keyword evidence="4" id="KW-0819">tRNA processing</keyword>
<dbReference type="GO" id="GO:0005634">
    <property type="term" value="C:nucleus"/>
    <property type="evidence" value="ECO:0007669"/>
    <property type="project" value="UniProtKB-SubCell"/>
</dbReference>
<evidence type="ECO:0000313" key="8">
    <source>
        <dbReference type="Proteomes" id="UP000076722"/>
    </source>
</evidence>
<evidence type="ECO:0000313" key="7">
    <source>
        <dbReference type="EMBL" id="KZS93342.1"/>
    </source>
</evidence>
<dbReference type="Pfam" id="PF04189">
    <property type="entry name" value="Gcd10p"/>
    <property type="match status" value="1"/>
</dbReference>
<name>A0A164ULG5_9AGAM</name>
<dbReference type="Proteomes" id="UP000076722">
    <property type="component" value="Unassembled WGS sequence"/>
</dbReference>
<evidence type="ECO:0000256" key="6">
    <source>
        <dbReference type="ARBA" id="ARBA00032319"/>
    </source>
</evidence>
<dbReference type="InterPro" id="IPR017423">
    <property type="entry name" value="TRM6"/>
</dbReference>
<evidence type="ECO:0000256" key="3">
    <source>
        <dbReference type="ARBA" id="ARBA00021704"/>
    </source>
</evidence>
<dbReference type="OrthoDB" id="10254665at2759"/>
<evidence type="ECO:0000256" key="1">
    <source>
        <dbReference type="ARBA" id="ARBA00004123"/>
    </source>
</evidence>
<dbReference type="Gene3D" id="3.40.50.150">
    <property type="entry name" value="Vaccinia Virus protein VP39"/>
    <property type="match status" value="1"/>
</dbReference>
<protein>
    <recommendedName>
        <fullName evidence="3">tRNA (adenine(58)-N(1))-methyltransferase non-catalytic subunit TRM6</fullName>
    </recommendedName>
    <alternativeName>
        <fullName evidence="6">tRNA(m1A58)-methyltransferase subunit TRM6</fullName>
    </alternativeName>
</protein>
<evidence type="ECO:0000256" key="4">
    <source>
        <dbReference type="ARBA" id="ARBA00022694"/>
    </source>
</evidence>
<dbReference type="PANTHER" id="PTHR12945">
    <property type="entry name" value="TRANSLATION INITIATION FACTOR EIF3-RELATED"/>
    <property type="match status" value="1"/>
</dbReference>
<accession>A0A164ULG5</accession>
<sequence length="390" mass="43863">MRLPPRRIQPGHTVMIKMPSGECRSIKFDGVGTISLGKFGSFPAAELVGQLYGLRYDIAEKTLKVIAPPSIEDVEDTDATNELIRDSSSIQEVTYQEIEQLKSAGVLPEEIINKQIESHASFALKTEYSKDKYKKRKQAKFLKHFSTIEPTIHNVCDYWFKKDQSRIRDIRPDALSQMMTLANVHPGGRYLVADDVSGLLIACMLERLGGEGRVMNICDVESPPVYHIVSYMNFEPQMVDNVLVSLNWATADEMHEPILAATEPMDGQKSSDGQRIRMQKRKLAESALFETREELFRGNFDGILIASQYEPYSVTERLIPYLAGSGSIVIHSPYIQVLTEAQSKMRADPKYLAPSIAQPWLRQYQILPGRTHPMMNTSGSGGFLLSATRM</sequence>
<dbReference type="STRING" id="1314777.A0A164ULG5"/>
<dbReference type="GO" id="GO:0030488">
    <property type="term" value="P:tRNA methylation"/>
    <property type="evidence" value="ECO:0007669"/>
    <property type="project" value="InterPro"/>
</dbReference>
<keyword evidence="5" id="KW-0539">Nucleus</keyword>
<dbReference type="GO" id="GO:0031515">
    <property type="term" value="C:tRNA (m1A) methyltransferase complex"/>
    <property type="evidence" value="ECO:0007669"/>
    <property type="project" value="InterPro"/>
</dbReference>
<evidence type="ECO:0000256" key="5">
    <source>
        <dbReference type="ARBA" id="ARBA00023242"/>
    </source>
</evidence>
<proteinExistence type="inferred from homology"/>
<organism evidence="7 8">
    <name type="scientific">Sistotremastrum niveocremeum HHB9708</name>
    <dbReference type="NCBI Taxonomy" id="1314777"/>
    <lineage>
        <taxon>Eukaryota</taxon>
        <taxon>Fungi</taxon>
        <taxon>Dikarya</taxon>
        <taxon>Basidiomycota</taxon>
        <taxon>Agaricomycotina</taxon>
        <taxon>Agaricomycetes</taxon>
        <taxon>Sistotremastrales</taxon>
        <taxon>Sistotremastraceae</taxon>
        <taxon>Sertulicium</taxon>
        <taxon>Sertulicium niveocremeum</taxon>
    </lineage>
</organism>
<dbReference type="AlphaFoldDB" id="A0A164ULG5"/>
<evidence type="ECO:0000256" key="2">
    <source>
        <dbReference type="ARBA" id="ARBA00008320"/>
    </source>
</evidence>
<reference evidence="7 8" key="1">
    <citation type="journal article" date="2016" name="Mol. Biol. Evol.">
        <title>Comparative Genomics of Early-Diverging Mushroom-Forming Fungi Provides Insights into the Origins of Lignocellulose Decay Capabilities.</title>
        <authorList>
            <person name="Nagy L.G."/>
            <person name="Riley R."/>
            <person name="Tritt A."/>
            <person name="Adam C."/>
            <person name="Daum C."/>
            <person name="Floudas D."/>
            <person name="Sun H."/>
            <person name="Yadav J.S."/>
            <person name="Pangilinan J."/>
            <person name="Larsson K.H."/>
            <person name="Matsuura K."/>
            <person name="Barry K."/>
            <person name="Labutti K."/>
            <person name="Kuo R."/>
            <person name="Ohm R.A."/>
            <person name="Bhattacharya S.S."/>
            <person name="Shirouzu T."/>
            <person name="Yoshinaga Y."/>
            <person name="Martin F.M."/>
            <person name="Grigoriev I.V."/>
            <person name="Hibbett D.S."/>
        </authorList>
    </citation>
    <scope>NUCLEOTIDE SEQUENCE [LARGE SCALE GENOMIC DNA]</scope>
    <source>
        <strain evidence="7 8">HHB9708</strain>
    </source>
</reference>
<dbReference type="EMBL" id="KV419407">
    <property type="protein sequence ID" value="KZS93342.1"/>
    <property type="molecule type" value="Genomic_DNA"/>
</dbReference>
<dbReference type="InterPro" id="IPR029063">
    <property type="entry name" value="SAM-dependent_MTases_sf"/>
</dbReference>